<dbReference type="VEuPathDB" id="FungiDB:H257_13451"/>
<proteinExistence type="predicted"/>
<feature type="domain" description="DDE-1" evidence="2">
    <location>
        <begin position="317"/>
        <end position="442"/>
    </location>
</feature>
<dbReference type="EMBL" id="VJMI01020366">
    <property type="protein sequence ID" value="KAF0704640.1"/>
    <property type="molecule type" value="Genomic_DNA"/>
</dbReference>
<evidence type="ECO:0000256" key="1">
    <source>
        <dbReference type="SAM" id="MobiDB-lite"/>
    </source>
</evidence>
<dbReference type="GO" id="GO:0003676">
    <property type="term" value="F:nucleic acid binding"/>
    <property type="evidence" value="ECO:0007669"/>
    <property type="project" value="InterPro"/>
</dbReference>
<evidence type="ECO:0000313" key="4">
    <source>
        <dbReference type="Proteomes" id="UP000469452"/>
    </source>
</evidence>
<evidence type="ECO:0000259" key="2">
    <source>
        <dbReference type="Pfam" id="PF03184"/>
    </source>
</evidence>
<feature type="compositionally biased region" description="Gly residues" evidence="1">
    <location>
        <begin position="31"/>
        <end position="59"/>
    </location>
</feature>
<evidence type="ECO:0000313" key="3">
    <source>
        <dbReference type="EMBL" id="KAF0704640.1"/>
    </source>
</evidence>
<comment type="caution">
    <text evidence="3">The sequence shown here is derived from an EMBL/GenBank/DDBJ whole genome shotgun (WGS) entry which is preliminary data.</text>
</comment>
<dbReference type="AlphaFoldDB" id="A0A6A4Z5N5"/>
<reference evidence="3 4" key="1">
    <citation type="submission" date="2019-06" db="EMBL/GenBank/DDBJ databases">
        <title>Genomics analysis of Aphanomyces spp. identifies a new class of oomycete effector associated with host adaptation.</title>
        <authorList>
            <person name="Gaulin E."/>
        </authorList>
    </citation>
    <scope>NUCLEOTIDE SEQUENCE [LARGE SCALE GENOMIC DNA]</scope>
    <source>
        <strain evidence="3 4">E</strain>
    </source>
</reference>
<accession>A0A6A4Z5N5</accession>
<dbReference type="Proteomes" id="UP000469452">
    <property type="component" value="Unassembled WGS sequence"/>
</dbReference>
<dbReference type="VEuPathDB" id="FungiDB:H257_17852"/>
<gene>
    <name evidence="3" type="ORF">AaE_014837</name>
</gene>
<name>A0A6A4Z5N5_APHAT</name>
<sequence>MQPSLFTASPIEAAFARQNARIAARSVAGEGVGGEAAGGEGAGGDGVGGEGAGGDGVGGHPRKRKLQQVVTISDRVRVMQWMINDALENGEKGVNVRTIAKFPAQFRGEYKANHMKATRWWKERENVADYNDFNQKSVSGLGNSTRKVALLKAVSGRGPKNAPWVLQTHDDLYLEFRRLKALGVKFSASLLRLVAKDVIRQSDSVYNSAYIDQKDQKPIMEKITPRWIQMFMERYNIVYRSQTGKLLVSPQKLDHIERSVAYHLGCFTADSRAGNNGTTLGMRGDTEVKYADVVSGGESMTMMVTITGGPQARIVAPMMIFMNKNRSYPIQGVPDTISGASYRTGPKAWNDKLVFPLYMKERRAYPLDQRRERIDLWVDNCGGHNASQELDRALAETNTAIHFFPPCATDLVQPADSFVISKIKDEWTRRWDIKKLELIQSNEWSNNVRADGGWSGKLKNPGKTYFLQLAADCVRAVNSMRDNAGLTYARKAMIRCGLSLDVTGFWHVKQLTPELQAIIAKYKNHYEGELVPPPGVAAAGM</sequence>
<feature type="region of interest" description="Disordered" evidence="1">
    <location>
        <begin position="31"/>
        <end position="65"/>
    </location>
</feature>
<dbReference type="InterPro" id="IPR004875">
    <property type="entry name" value="DDE_SF_endonuclease_dom"/>
</dbReference>
<organism evidence="3 4">
    <name type="scientific">Aphanomyces astaci</name>
    <name type="common">Crayfish plague agent</name>
    <dbReference type="NCBI Taxonomy" id="112090"/>
    <lineage>
        <taxon>Eukaryota</taxon>
        <taxon>Sar</taxon>
        <taxon>Stramenopiles</taxon>
        <taxon>Oomycota</taxon>
        <taxon>Saprolegniomycetes</taxon>
        <taxon>Saprolegniales</taxon>
        <taxon>Verrucalvaceae</taxon>
        <taxon>Aphanomyces</taxon>
    </lineage>
</organism>
<dbReference type="Pfam" id="PF03184">
    <property type="entry name" value="DDE_1"/>
    <property type="match status" value="1"/>
</dbReference>
<protein>
    <recommendedName>
        <fullName evidence="2">DDE-1 domain-containing protein</fullName>
    </recommendedName>
</protein>